<dbReference type="PANTHER" id="PTHR12169:SF6">
    <property type="entry name" value="AFG1-LIKE ATPASE"/>
    <property type="match status" value="1"/>
</dbReference>
<reference evidence="3 4" key="1">
    <citation type="submission" date="2019-04" db="EMBL/GenBank/DDBJ databases">
        <title>Mesorhizobium composti sp. nov., isolated from compost.</title>
        <authorList>
            <person name="Lin S.-Y."/>
            <person name="Hameed A."/>
            <person name="Hsieh Y.-T."/>
            <person name="Young C.-C."/>
        </authorList>
    </citation>
    <scope>NUCLEOTIDE SEQUENCE [LARGE SCALE GENOMIC DNA]</scope>
    <source>
        <strain evidence="3 4">CC-YTH430</strain>
    </source>
</reference>
<dbReference type="NCBIfam" id="NF040713">
    <property type="entry name" value="ZapE"/>
    <property type="match status" value="1"/>
</dbReference>
<dbReference type="InterPro" id="IPR005654">
    <property type="entry name" value="ATPase_AFG1-like"/>
</dbReference>
<dbReference type="PANTHER" id="PTHR12169">
    <property type="entry name" value="ATPASE N2B"/>
    <property type="match status" value="1"/>
</dbReference>
<dbReference type="InterPro" id="IPR027417">
    <property type="entry name" value="P-loop_NTPase"/>
</dbReference>
<dbReference type="Gene3D" id="3.40.50.300">
    <property type="entry name" value="P-loop containing nucleotide triphosphate hydrolases"/>
    <property type="match status" value="1"/>
</dbReference>
<dbReference type="Pfam" id="PF03969">
    <property type="entry name" value="AFG1_ATPase"/>
    <property type="match status" value="1"/>
</dbReference>
<name>A0ABY2Q8T8_9HYPH</name>
<keyword evidence="4" id="KW-1185">Reference proteome</keyword>
<gene>
    <name evidence="3" type="ORF">E6C48_05920</name>
</gene>
<sequence length="365" mass="40970">MSSFKQEYEHGIATNAIVPDPAYKKAVDALDRLGIDLERASKPSSLFERFEGKPETRGVYLWGKVGRGKSMLMNLFFDYVPEPRKRRIHFHAFIADVHARMESSGKTSSSGGSIASAAESFARDVRLLCLDELEVTDIADAMILGRLFDGLFERGVTMVATSNEPPDGLYGNGANRDLFVPFIERLKERVSVVEIAGDHDYRLGEEDETALYMFPVDRENSERFERLWQKALGGAPERPEEVTVHGRGVTYLRTGNGCLRVTFGEVCGRALSADDHLALAHRFGTVFLENVPVIARDQEDEARRLVTLIDALYEAKARLLVLTEVEPHDLFEDGKPDDHRRTASRLEEMRNARWSSCMGTSGRAR</sequence>
<dbReference type="RefSeq" id="WP_136355068.1">
    <property type="nucleotide sequence ID" value="NZ_SSNY01000003.1"/>
</dbReference>
<protein>
    <submittedName>
        <fullName evidence="3">Cell division protein ZapE</fullName>
    </submittedName>
</protein>
<keyword evidence="1" id="KW-0547">Nucleotide-binding</keyword>
<accession>A0ABY2Q8T8</accession>
<organism evidence="3 4">
    <name type="scientific">Ollibium composti</name>
    <dbReference type="NCBI Taxonomy" id="2675109"/>
    <lineage>
        <taxon>Bacteria</taxon>
        <taxon>Pseudomonadati</taxon>
        <taxon>Pseudomonadota</taxon>
        <taxon>Alphaproteobacteria</taxon>
        <taxon>Hyphomicrobiales</taxon>
        <taxon>Phyllobacteriaceae</taxon>
        <taxon>Ollibium</taxon>
    </lineage>
</organism>
<comment type="caution">
    <text evidence="3">The sequence shown here is derived from an EMBL/GenBank/DDBJ whole genome shotgun (WGS) entry which is preliminary data.</text>
</comment>
<evidence type="ECO:0000256" key="1">
    <source>
        <dbReference type="ARBA" id="ARBA00022741"/>
    </source>
</evidence>
<keyword evidence="3" id="KW-0131">Cell cycle</keyword>
<evidence type="ECO:0000313" key="4">
    <source>
        <dbReference type="Proteomes" id="UP000306441"/>
    </source>
</evidence>
<dbReference type="SUPFAM" id="SSF52540">
    <property type="entry name" value="P-loop containing nucleoside triphosphate hydrolases"/>
    <property type="match status" value="1"/>
</dbReference>
<evidence type="ECO:0000313" key="3">
    <source>
        <dbReference type="EMBL" id="THF58155.1"/>
    </source>
</evidence>
<dbReference type="GO" id="GO:0051301">
    <property type="term" value="P:cell division"/>
    <property type="evidence" value="ECO:0007669"/>
    <property type="project" value="UniProtKB-KW"/>
</dbReference>
<dbReference type="Proteomes" id="UP000306441">
    <property type="component" value="Unassembled WGS sequence"/>
</dbReference>
<proteinExistence type="predicted"/>
<dbReference type="EMBL" id="SSNY01000003">
    <property type="protein sequence ID" value="THF58155.1"/>
    <property type="molecule type" value="Genomic_DNA"/>
</dbReference>
<keyword evidence="3" id="KW-0132">Cell division</keyword>
<keyword evidence="2" id="KW-0067">ATP-binding</keyword>
<evidence type="ECO:0000256" key="2">
    <source>
        <dbReference type="ARBA" id="ARBA00022840"/>
    </source>
</evidence>